<accession>A0A0N5CY54</accession>
<dbReference type="EMBL" id="UYYF01004334">
    <property type="protein sequence ID" value="VDN02581.1"/>
    <property type="molecule type" value="Genomic_DNA"/>
</dbReference>
<gene>
    <name evidence="3" type="ORF">TCLT_LOCUS5350</name>
</gene>
<dbReference type="InterPro" id="IPR000242">
    <property type="entry name" value="PTP_cat"/>
</dbReference>
<name>A0A0N5CY54_THECL</name>
<proteinExistence type="predicted"/>
<organism evidence="5">
    <name type="scientific">Thelazia callipaeda</name>
    <name type="common">Oriental eyeworm</name>
    <name type="synonym">Parasitic nematode</name>
    <dbReference type="NCBI Taxonomy" id="103827"/>
    <lineage>
        <taxon>Eukaryota</taxon>
        <taxon>Metazoa</taxon>
        <taxon>Ecdysozoa</taxon>
        <taxon>Nematoda</taxon>
        <taxon>Chromadorea</taxon>
        <taxon>Rhabditida</taxon>
        <taxon>Spirurina</taxon>
        <taxon>Spiruromorpha</taxon>
        <taxon>Thelazioidea</taxon>
        <taxon>Thelaziidae</taxon>
        <taxon>Thelazia</taxon>
    </lineage>
</organism>
<dbReference type="OMA" id="IVKHYHW"/>
<keyword evidence="4" id="KW-1185">Reference proteome</keyword>
<dbReference type="InterPro" id="IPR029021">
    <property type="entry name" value="Prot-tyrosine_phosphatase-like"/>
</dbReference>
<dbReference type="Pfam" id="PF00102">
    <property type="entry name" value="Y_phosphatase"/>
    <property type="match status" value="1"/>
</dbReference>
<dbReference type="CDD" id="cd00047">
    <property type="entry name" value="PTPc"/>
    <property type="match status" value="1"/>
</dbReference>
<reference evidence="3 4" key="2">
    <citation type="submission" date="2018-11" db="EMBL/GenBank/DDBJ databases">
        <authorList>
            <consortium name="Pathogen Informatics"/>
        </authorList>
    </citation>
    <scope>NUCLEOTIDE SEQUENCE [LARGE SCALE GENOMIC DNA]</scope>
</reference>
<evidence type="ECO:0000313" key="4">
    <source>
        <dbReference type="Proteomes" id="UP000276776"/>
    </source>
</evidence>
<reference evidence="5" key="1">
    <citation type="submission" date="2017-02" db="UniProtKB">
        <authorList>
            <consortium name="WormBaseParasite"/>
        </authorList>
    </citation>
    <scope>IDENTIFICATION</scope>
</reference>
<dbReference type="GO" id="GO:0004725">
    <property type="term" value="F:protein tyrosine phosphatase activity"/>
    <property type="evidence" value="ECO:0007669"/>
    <property type="project" value="InterPro"/>
</dbReference>
<dbReference type="STRING" id="103827.A0A0N5CY54"/>
<dbReference type="SMART" id="SM00194">
    <property type="entry name" value="PTPc"/>
    <property type="match status" value="1"/>
</dbReference>
<evidence type="ECO:0000313" key="3">
    <source>
        <dbReference type="EMBL" id="VDN02581.1"/>
    </source>
</evidence>
<sequence length="330" mass="38437">MIKKLLQKKSNKNKDSNSNNGSKLTTKNRIKSFFHIGRKTVDHRSEIVDLDEFPNIELEKLKTDLKSSTIRDQANKWIDQLLDKGISGMETELNNLNKSKERINTAAFDANIDRNFNQVKKAFCTDNLQAVLLEKFFHKHPYLTLYNFNKVICRDENRVILEGEENNYIHANYISTPNFTKHFICTQRPMETTTELFYKMLLQEQVVSIVMLCSLTENTEKNCPAYFPQKPTEKSMKFGCITVKCLNTEEMKNEPGIVVTALEIQDIDSQDLVVRHYYCRNWSERSFPDPACCIFTLLCAVRSSKKPIIVHCSDGYHICNFYLTHFYDHV</sequence>
<evidence type="ECO:0000259" key="2">
    <source>
        <dbReference type="PROSITE" id="PS50055"/>
    </source>
</evidence>
<dbReference type="PANTHER" id="PTHR46163">
    <property type="entry name" value="TYROSINE-PROTEIN PHOSPHATASE-RELATED"/>
    <property type="match status" value="1"/>
</dbReference>
<feature type="domain" description="Tyrosine-protein phosphatase" evidence="2">
    <location>
        <begin position="112"/>
        <end position="315"/>
    </location>
</feature>
<protein>
    <submittedName>
        <fullName evidence="5">Tyrosine-protein phosphatase domain-containing protein</fullName>
    </submittedName>
</protein>
<dbReference type="Proteomes" id="UP000276776">
    <property type="component" value="Unassembled WGS sequence"/>
</dbReference>
<dbReference type="PRINTS" id="PR00700">
    <property type="entry name" value="PRTYPHPHTASE"/>
</dbReference>
<dbReference type="Gene3D" id="3.90.190.10">
    <property type="entry name" value="Protein tyrosine phosphatase superfamily"/>
    <property type="match status" value="1"/>
</dbReference>
<feature type="compositionally biased region" description="Basic residues" evidence="1">
    <location>
        <begin position="1"/>
        <end position="11"/>
    </location>
</feature>
<dbReference type="SUPFAM" id="SSF52799">
    <property type="entry name" value="(Phosphotyrosine protein) phosphatases II"/>
    <property type="match status" value="1"/>
</dbReference>
<dbReference type="AlphaFoldDB" id="A0A0N5CY54"/>
<dbReference type="InterPro" id="IPR052782">
    <property type="entry name" value="Oocyte-zygote_transition_reg"/>
</dbReference>
<dbReference type="OrthoDB" id="5806364at2759"/>
<evidence type="ECO:0000313" key="5">
    <source>
        <dbReference type="WBParaSite" id="TCLT_0000536101-mRNA-1"/>
    </source>
</evidence>
<dbReference type="WBParaSite" id="TCLT_0000536101-mRNA-1">
    <property type="protein sequence ID" value="TCLT_0000536101-mRNA-1"/>
    <property type="gene ID" value="TCLT_0000536101"/>
</dbReference>
<dbReference type="PROSITE" id="PS50055">
    <property type="entry name" value="TYR_PHOSPHATASE_PTP"/>
    <property type="match status" value="1"/>
</dbReference>
<feature type="region of interest" description="Disordered" evidence="1">
    <location>
        <begin position="1"/>
        <end position="24"/>
    </location>
</feature>
<evidence type="ECO:0000256" key="1">
    <source>
        <dbReference type="SAM" id="MobiDB-lite"/>
    </source>
</evidence>